<accession>A0A809RAW8</accession>
<dbReference type="PROSITE" id="PS01149">
    <property type="entry name" value="PSI_RSU"/>
    <property type="match status" value="1"/>
</dbReference>
<dbReference type="InterPro" id="IPR050343">
    <property type="entry name" value="RsuA_PseudoU_synthase"/>
</dbReference>
<evidence type="ECO:0000259" key="5">
    <source>
        <dbReference type="SMART" id="SM00363"/>
    </source>
</evidence>
<dbReference type="PANTHER" id="PTHR47683:SF2">
    <property type="entry name" value="RNA-BINDING S4 DOMAIN-CONTAINING PROTEIN"/>
    <property type="match status" value="1"/>
</dbReference>
<dbReference type="SUPFAM" id="SSF55174">
    <property type="entry name" value="Alpha-L RNA-binding motif"/>
    <property type="match status" value="1"/>
</dbReference>
<dbReference type="Pfam" id="PF00849">
    <property type="entry name" value="PseudoU_synth_2"/>
    <property type="match status" value="1"/>
</dbReference>
<dbReference type="InterPro" id="IPR020094">
    <property type="entry name" value="TruA/RsuA/RluB/E/F_N"/>
</dbReference>
<dbReference type="InterPro" id="IPR000748">
    <property type="entry name" value="PsdUridine_synth_RsuA/RluB/E/F"/>
</dbReference>
<dbReference type="SMART" id="SM00363">
    <property type="entry name" value="S4"/>
    <property type="match status" value="1"/>
</dbReference>
<dbReference type="Gene3D" id="3.30.70.1560">
    <property type="entry name" value="Alpha-L RNA-binding motif"/>
    <property type="match status" value="1"/>
</dbReference>
<dbReference type="GO" id="GO:0003723">
    <property type="term" value="F:RNA binding"/>
    <property type="evidence" value="ECO:0007669"/>
    <property type="project" value="UniProtKB-KW"/>
</dbReference>
<dbReference type="InterPro" id="IPR042092">
    <property type="entry name" value="PsdUridine_s_RsuA/RluB/E/F_cat"/>
</dbReference>
<evidence type="ECO:0000256" key="3">
    <source>
        <dbReference type="PROSITE-ProRule" id="PRU00182"/>
    </source>
</evidence>
<dbReference type="InterPro" id="IPR036986">
    <property type="entry name" value="S4_RNA-bd_sf"/>
</dbReference>
<protein>
    <recommendedName>
        <fullName evidence="4">Pseudouridine synthase</fullName>
        <ecNumber evidence="4">5.4.99.-</ecNumber>
    </recommendedName>
</protein>
<dbReference type="CDD" id="cd00165">
    <property type="entry name" value="S4"/>
    <property type="match status" value="1"/>
</dbReference>
<comment type="similarity">
    <text evidence="1 4">Belongs to the pseudouridine synthase RsuA family.</text>
</comment>
<gene>
    <name evidence="6" type="ORF">NPRO_21840</name>
</gene>
<proteinExistence type="inferred from homology"/>
<feature type="domain" description="RNA-binding S4" evidence="5">
    <location>
        <begin position="10"/>
        <end position="75"/>
    </location>
</feature>
<evidence type="ECO:0000313" key="6">
    <source>
        <dbReference type="EMBL" id="BBO24589.1"/>
    </source>
</evidence>
<dbReference type="GO" id="GO:0120159">
    <property type="term" value="F:rRNA pseudouridine synthase activity"/>
    <property type="evidence" value="ECO:0007669"/>
    <property type="project" value="UniProtKB-ARBA"/>
</dbReference>
<dbReference type="SUPFAM" id="SSF55120">
    <property type="entry name" value="Pseudouridine synthase"/>
    <property type="match status" value="1"/>
</dbReference>
<name>A0A809RAW8_9BACT</name>
<dbReference type="Gene3D" id="3.10.290.10">
    <property type="entry name" value="RNA-binding S4 domain"/>
    <property type="match status" value="1"/>
</dbReference>
<dbReference type="CDD" id="cd02870">
    <property type="entry name" value="PseudoU_synth_RsuA_like"/>
    <property type="match status" value="1"/>
</dbReference>
<dbReference type="AlphaFoldDB" id="A0A809RAW8"/>
<dbReference type="EC" id="5.4.99.-" evidence="4"/>
<dbReference type="Gene3D" id="3.30.70.580">
    <property type="entry name" value="Pseudouridine synthase I, catalytic domain, N-terminal subdomain"/>
    <property type="match status" value="1"/>
</dbReference>
<dbReference type="PROSITE" id="PS50889">
    <property type="entry name" value="S4"/>
    <property type="match status" value="1"/>
</dbReference>
<reference evidence="6" key="1">
    <citation type="journal article" name="DNA Res.">
        <title>The physiological potential of anammox bacteria as revealed by their core genome structure.</title>
        <authorList>
            <person name="Okubo T."/>
            <person name="Toyoda A."/>
            <person name="Fukuhara K."/>
            <person name="Uchiyama I."/>
            <person name="Harigaya Y."/>
            <person name="Kuroiwa M."/>
            <person name="Suzuki T."/>
            <person name="Murakami Y."/>
            <person name="Suwa Y."/>
            <person name="Takami H."/>
        </authorList>
    </citation>
    <scope>NUCLEOTIDE SEQUENCE</scope>
    <source>
        <strain evidence="6">317325-2</strain>
    </source>
</reference>
<evidence type="ECO:0000256" key="2">
    <source>
        <dbReference type="ARBA" id="ARBA00023235"/>
    </source>
</evidence>
<dbReference type="PANTHER" id="PTHR47683">
    <property type="entry name" value="PSEUDOURIDINE SYNTHASE FAMILY PROTEIN-RELATED"/>
    <property type="match status" value="1"/>
</dbReference>
<dbReference type="InterPro" id="IPR018496">
    <property type="entry name" value="PsdUridine_synth_RsuA/RluB_CS"/>
</dbReference>
<organism evidence="6 7">
    <name type="scientific">Candidatus Nitrosymbiomonas proteolyticus</name>
    <dbReference type="NCBI Taxonomy" id="2608984"/>
    <lineage>
        <taxon>Bacteria</taxon>
        <taxon>Bacillati</taxon>
        <taxon>Armatimonadota</taxon>
        <taxon>Armatimonadota incertae sedis</taxon>
        <taxon>Candidatus Nitrosymbiomonas</taxon>
    </lineage>
</organism>
<keyword evidence="2 4" id="KW-0413">Isomerase</keyword>
<dbReference type="Proteomes" id="UP000662873">
    <property type="component" value="Chromosome"/>
</dbReference>
<dbReference type="InterPro" id="IPR006145">
    <property type="entry name" value="PsdUridine_synth_RsuA/RluA"/>
</dbReference>
<dbReference type="InterPro" id="IPR002942">
    <property type="entry name" value="S4_RNA-bd"/>
</dbReference>
<keyword evidence="3" id="KW-0694">RNA-binding</keyword>
<evidence type="ECO:0000256" key="1">
    <source>
        <dbReference type="ARBA" id="ARBA00008348"/>
    </source>
</evidence>
<dbReference type="NCBIfam" id="TIGR00093">
    <property type="entry name" value="pseudouridine synthase"/>
    <property type="match status" value="1"/>
</dbReference>
<dbReference type="InterPro" id="IPR020103">
    <property type="entry name" value="PsdUridine_synth_cat_dom_sf"/>
</dbReference>
<dbReference type="Pfam" id="PF01479">
    <property type="entry name" value="S4"/>
    <property type="match status" value="1"/>
</dbReference>
<evidence type="ECO:0000313" key="7">
    <source>
        <dbReference type="Proteomes" id="UP000662873"/>
    </source>
</evidence>
<sequence length="261" mass="28641">MDSEGAKPVEWLSRRIASSGVCSRRKASEAIREGRVSVNGNRVTEPSTRVGPDDVVEFDGARLSMPRNRVVLALNKPKGYVSTMSDTHGRRTVMDLAPQGFVGLKPVGRLDKDTEGLLLFTNDGELANRLLHPRYELAKVYEVVVRGKVADATIVRLEKGVWIEGGRTSPAKVSRIETLGDGARTRFLLEIHEGRKRQVRSMCAAVGALVVELRRLSIGPIRLGRLPKGACRKLGHQEVEALLESVGLAEAAPPPKSRRRK</sequence>
<dbReference type="KEGG" id="npy:NPRO_21840"/>
<dbReference type="GO" id="GO:0000455">
    <property type="term" value="P:enzyme-directed rRNA pseudouridine synthesis"/>
    <property type="evidence" value="ECO:0007669"/>
    <property type="project" value="UniProtKB-ARBA"/>
</dbReference>
<dbReference type="EMBL" id="AP021858">
    <property type="protein sequence ID" value="BBO24589.1"/>
    <property type="molecule type" value="Genomic_DNA"/>
</dbReference>
<evidence type="ECO:0000256" key="4">
    <source>
        <dbReference type="RuleBase" id="RU003887"/>
    </source>
</evidence>